<feature type="signal peptide" evidence="2">
    <location>
        <begin position="1"/>
        <end position="20"/>
    </location>
</feature>
<evidence type="ECO:0000256" key="1">
    <source>
        <dbReference type="SAM" id="Coils"/>
    </source>
</evidence>
<comment type="caution">
    <text evidence="3">The sequence shown here is derived from an EMBL/GenBank/DDBJ whole genome shotgun (WGS) entry which is preliminary data.</text>
</comment>
<evidence type="ECO:0000313" key="4">
    <source>
        <dbReference type="Proteomes" id="UP001163846"/>
    </source>
</evidence>
<feature type="coiled-coil region" evidence="1">
    <location>
        <begin position="123"/>
        <end position="150"/>
    </location>
</feature>
<accession>A0AA38UK28</accession>
<keyword evidence="4" id="KW-1185">Reference proteome</keyword>
<sequence length="182" mass="19784">MVKNPLRGALIIGAFSSALAAPTSTAASYYAQDLVSNQLEPVNAPVPGPHLATRPPGLDFVSGVQETQLDSIHNNDHGEVDGSDKLPIFPSSDVLRPVSEAHVQLGSLGTSRMQSSNVMLRTADQWVECAKESQREIEKLQSQLKRLWNTLNAIPPVLGNKTKREVLLKKYYQMSCSACKSS</sequence>
<evidence type="ECO:0000256" key="2">
    <source>
        <dbReference type="SAM" id="SignalP"/>
    </source>
</evidence>
<organism evidence="3 4">
    <name type="scientific">Lentinula raphanica</name>
    <dbReference type="NCBI Taxonomy" id="153919"/>
    <lineage>
        <taxon>Eukaryota</taxon>
        <taxon>Fungi</taxon>
        <taxon>Dikarya</taxon>
        <taxon>Basidiomycota</taxon>
        <taxon>Agaricomycotina</taxon>
        <taxon>Agaricomycetes</taxon>
        <taxon>Agaricomycetidae</taxon>
        <taxon>Agaricales</taxon>
        <taxon>Marasmiineae</taxon>
        <taxon>Omphalotaceae</taxon>
        <taxon>Lentinula</taxon>
    </lineage>
</organism>
<dbReference type="AlphaFoldDB" id="A0AA38UK28"/>
<dbReference type="Proteomes" id="UP001163846">
    <property type="component" value="Unassembled WGS sequence"/>
</dbReference>
<proteinExistence type="predicted"/>
<dbReference type="EMBL" id="MU805948">
    <property type="protein sequence ID" value="KAJ3844677.1"/>
    <property type="molecule type" value="Genomic_DNA"/>
</dbReference>
<name>A0AA38UK28_9AGAR</name>
<keyword evidence="2" id="KW-0732">Signal</keyword>
<gene>
    <name evidence="3" type="ORF">F5878DRAFT_62167</name>
</gene>
<feature type="chain" id="PRO_5041364691" evidence="2">
    <location>
        <begin position="21"/>
        <end position="182"/>
    </location>
</feature>
<protein>
    <submittedName>
        <fullName evidence="3">Uncharacterized protein</fullName>
    </submittedName>
</protein>
<keyword evidence="1" id="KW-0175">Coiled coil</keyword>
<evidence type="ECO:0000313" key="3">
    <source>
        <dbReference type="EMBL" id="KAJ3844677.1"/>
    </source>
</evidence>
<reference evidence="3" key="1">
    <citation type="submission" date="2022-08" db="EMBL/GenBank/DDBJ databases">
        <authorList>
            <consortium name="DOE Joint Genome Institute"/>
            <person name="Min B."/>
            <person name="Riley R."/>
            <person name="Sierra-Patev S."/>
            <person name="Naranjo-Ortiz M."/>
            <person name="Looney B."/>
            <person name="Konkel Z."/>
            <person name="Slot J.C."/>
            <person name="Sakamoto Y."/>
            <person name="Steenwyk J.L."/>
            <person name="Rokas A."/>
            <person name="Carro J."/>
            <person name="Camarero S."/>
            <person name="Ferreira P."/>
            <person name="Molpeceres G."/>
            <person name="Ruiz-Duenas F.J."/>
            <person name="Serrano A."/>
            <person name="Henrissat B."/>
            <person name="Drula E."/>
            <person name="Hughes K.W."/>
            <person name="Mata J.L."/>
            <person name="Ishikawa N.K."/>
            <person name="Vargas-Isla R."/>
            <person name="Ushijima S."/>
            <person name="Smith C.A."/>
            <person name="Ahrendt S."/>
            <person name="Andreopoulos W."/>
            <person name="He G."/>
            <person name="Labutti K."/>
            <person name="Lipzen A."/>
            <person name="Ng V."/>
            <person name="Sandor L."/>
            <person name="Barry K."/>
            <person name="Martinez A.T."/>
            <person name="Xiao Y."/>
            <person name="Gibbons J.G."/>
            <person name="Terashima K."/>
            <person name="Hibbett D.S."/>
            <person name="Grigoriev I.V."/>
        </authorList>
    </citation>
    <scope>NUCLEOTIDE SEQUENCE</scope>
    <source>
        <strain evidence="3">TFB9207</strain>
    </source>
</reference>